<dbReference type="RefSeq" id="WP_269908941.1">
    <property type="nucleotide sequence ID" value="NZ_JAPFQA010000037.1"/>
</dbReference>
<dbReference type="EMBL" id="JAPFQA010000037">
    <property type="protein sequence ID" value="MCZ8548693.1"/>
    <property type="molecule type" value="Genomic_DNA"/>
</dbReference>
<accession>A0ABT4R4D3</accession>
<protein>
    <submittedName>
        <fullName evidence="1">Uncharacterized protein</fullName>
    </submittedName>
</protein>
<keyword evidence="2" id="KW-1185">Reference proteome</keyword>
<name>A0ABT4R4D3_9HYPH</name>
<sequence length="119" mass="13997">MTNPHHYSASQILSICRQFLRGDGRPTEEQLRAVMIRCHDMIEWSCDFVEKTPVARTTDEEFVRALTSKSTAKQRARMRREIEEAQQKNPFKSMLDCLDEAERRLRHPWLRVIQGGPKL</sequence>
<evidence type="ECO:0000313" key="1">
    <source>
        <dbReference type="EMBL" id="MCZ8548693.1"/>
    </source>
</evidence>
<evidence type="ECO:0000313" key="2">
    <source>
        <dbReference type="Proteomes" id="UP001152178"/>
    </source>
</evidence>
<reference evidence="1" key="1">
    <citation type="submission" date="2022-11" db="EMBL/GenBank/DDBJ databases">
        <authorList>
            <person name="Coimbra C."/>
        </authorList>
    </citation>
    <scope>NUCLEOTIDE SEQUENCE</scope>
    <source>
        <strain evidence="1">Jales19</strain>
    </source>
</reference>
<dbReference type="Proteomes" id="UP001152178">
    <property type="component" value="Unassembled WGS sequence"/>
</dbReference>
<organism evidence="1 2">
    <name type="scientific">Mesorhizobium qingshengii</name>
    <dbReference type="NCBI Taxonomy" id="1165689"/>
    <lineage>
        <taxon>Bacteria</taxon>
        <taxon>Pseudomonadati</taxon>
        <taxon>Pseudomonadota</taxon>
        <taxon>Alphaproteobacteria</taxon>
        <taxon>Hyphomicrobiales</taxon>
        <taxon>Phyllobacteriaceae</taxon>
        <taxon>Mesorhizobium</taxon>
    </lineage>
</organism>
<gene>
    <name evidence="1" type="ORF">OOJ09_31450</name>
</gene>
<proteinExistence type="predicted"/>
<comment type="caution">
    <text evidence="1">The sequence shown here is derived from an EMBL/GenBank/DDBJ whole genome shotgun (WGS) entry which is preliminary data.</text>
</comment>